<keyword evidence="1" id="KW-0812">Transmembrane</keyword>
<feature type="transmembrane region" description="Helical" evidence="1">
    <location>
        <begin position="421"/>
        <end position="441"/>
    </location>
</feature>
<comment type="caution">
    <text evidence="2">The sequence shown here is derived from an EMBL/GenBank/DDBJ whole genome shotgun (WGS) entry which is preliminary data.</text>
</comment>
<evidence type="ECO:0000313" key="3">
    <source>
        <dbReference type="Proteomes" id="UP000259211"/>
    </source>
</evidence>
<dbReference type="AlphaFoldDB" id="A0A3E2DEN3"/>
<feature type="transmembrane region" description="Helical" evidence="1">
    <location>
        <begin position="307"/>
        <end position="326"/>
    </location>
</feature>
<evidence type="ECO:0000256" key="1">
    <source>
        <dbReference type="SAM" id="Phobius"/>
    </source>
</evidence>
<organism evidence="2 3">
    <name type="scientific">Cutibacterium avidum</name>
    <dbReference type="NCBI Taxonomy" id="33010"/>
    <lineage>
        <taxon>Bacteria</taxon>
        <taxon>Bacillati</taxon>
        <taxon>Actinomycetota</taxon>
        <taxon>Actinomycetes</taxon>
        <taxon>Propionibacteriales</taxon>
        <taxon>Propionibacteriaceae</taxon>
        <taxon>Cutibacterium</taxon>
    </lineage>
</organism>
<feature type="transmembrane region" description="Helical" evidence="1">
    <location>
        <begin position="102"/>
        <end position="129"/>
    </location>
</feature>
<feature type="transmembrane region" description="Helical" evidence="1">
    <location>
        <begin position="232"/>
        <end position="253"/>
    </location>
</feature>
<feature type="transmembrane region" description="Helical" evidence="1">
    <location>
        <begin position="60"/>
        <end position="82"/>
    </location>
</feature>
<feature type="transmembrane region" description="Helical" evidence="1">
    <location>
        <begin position="175"/>
        <end position="194"/>
    </location>
</feature>
<keyword evidence="1" id="KW-1133">Transmembrane helix</keyword>
<proteinExistence type="predicted"/>
<feature type="transmembrane region" description="Helical" evidence="1">
    <location>
        <begin position="495"/>
        <end position="519"/>
    </location>
</feature>
<feature type="transmembrane region" description="Helical" evidence="1">
    <location>
        <begin position="338"/>
        <end position="357"/>
    </location>
</feature>
<feature type="transmembrane region" description="Helical" evidence="1">
    <location>
        <begin position="27"/>
        <end position="48"/>
    </location>
</feature>
<feature type="transmembrane region" description="Helical" evidence="1">
    <location>
        <begin position="386"/>
        <end position="406"/>
    </location>
</feature>
<dbReference type="EMBL" id="NOWI01000006">
    <property type="protein sequence ID" value="RFT43846.1"/>
    <property type="molecule type" value="Genomic_DNA"/>
</dbReference>
<sequence>MVAQVLKYQWRTTLAPCRKGAKAGETVGLIFLILMALFLGGNYFSYVFSTGQLGVDPRGASTVAAGASLMVFWIVLPVLFGAQPIYTDPSRYAMFPRRSRELMPAFVTAGLLGLGGIVTLVAAASHVVAWSSAGAISVVVAVLGVLLGWSGTMITSNLLLAAMSAVLAKRRFRETMMVLLVLLCCGLGVGMQFVTRADATTNAIPVNVGRIVGWTPLGWAWSMPWEAASSTWLALIVKLVLSIAGLALMVWAWQAIVDRRLVSPAGDGGGAEKIKAESRIDRMFPVTPTGAIAGRTLRYMKRDPRMVSLLLNTFLIPVFALVPMFINGGDKVSGTTSALVFTALPFMVMLCAVPLYAGSLISYDGTALWHHIEASVAGAEDRRGRAIAYLIVTMPVGLLLALVMVWRCGQWELLPVVVAEAWSALLLSTGIGSWMGVVNPMRVADNRKGSGFNSGSGSSTGAGCLGALIGMVAGVITAIPIGLLVMLVGMTDNSWWSILLTFVVGLAWSLLILHVGIIVGGRKLDRSWDEVLKKVTPVS</sequence>
<feature type="transmembrane region" description="Helical" evidence="1">
    <location>
        <begin position="135"/>
        <end position="163"/>
    </location>
</feature>
<dbReference type="Proteomes" id="UP000259211">
    <property type="component" value="Unassembled WGS sequence"/>
</dbReference>
<keyword evidence="1" id="KW-0472">Membrane</keyword>
<protein>
    <submittedName>
        <fullName evidence="2">ABC transporter permease</fullName>
    </submittedName>
</protein>
<gene>
    <name evidence="2" type="ORF">CHT91_07365</name>
</gene>
<name>A0A3E2DEN3_9ACTN</name>
<accession>A0A3E2DEN3</accession>
<reference evidence="2 3" key="1">
    <citation type="submission" date="2017-07" db="EMBL/GenBank/DDBJ databases">
        <authorList>
            <person name="Sun Z.S."/>
            <person name="Albrecht U."/>
            <person name="Echele G."/>
            <person name="Lee C.C."/>
        </authorList>
    </citation>
    <scope>NUCLEOTIDE SEQUENCE [LARGE SCALE GENOMIC DNA]</scope>
    <source>
        <strain evidence="2 3">P16-029</strain>
    </source>
</reference>
<feature type="transmembrane region" description="Helical" evidence="1">
    <location>
        <begin position="462"/>
        <end position="489"/>
    </location>
</feature>
<dbReference type="RefSeq" id="WP_117189389.1">
    <property type="nucleotide sequence ID" value="NZ_AP024308.1"/>
</dbReference>
<evidence type="ECO:0000313" key="2">
    <source>
        <dbReference type="EMBL" id="RFT43846.1"/>
    </source>
</evidence>